<feature type="binding site" evidence="10">
    <location>
        <position position="265"/>
    </location>
    <ligand>
        <name>L-citrulline</name>
        <dbReference type="ChEBI" id="CHEBI:57743"/>
    </ligand>
</feature>
<evidence type="ECO:0000313" key="14">
    <source>
        <dbReference type="Proteomes" id="UP000253891"/>
    </source>
</evidence>
<evidence type="ECO:0000256" key="2">
    <source>
        <dbReference type="ARBA" id="ARBA00011881"/>
    </source>
</evidence>
<comment type="similarity">
    <text evidence="10">Belongs to the argininosuccinate synthase family. Type 1 subfamily.</text>
</comment>
<dbReference type="InterPro" id="IPR048267">
    <property type="entry name" value="Arginosuc_syn_N"/>
</dbReference>
<dbReference type="HAMAP" id="MF_00005">
    <property type="entry name" value="Arg_succ_synth_type1"/>
    <property type="match status" value="1"/>
</dbReference>
<feature type="binding site" evidence="10">
    <location>
        <position position="128"/>
    </location>
    <ligand>
        <name>L-citrulline</name>
        <dbReference type="ChEBI" id="CHEBI:57743"/>
    </ligand>
</feature>
<evidence type="ECO:0000256" key="3">
    <source>
        <dbReference type="ARBA" id="ARBA00012286"/>
    </source>
</evidence>
<dbReference type="NCBIfam" id="TIGR00032">
    <property type="entry name" value="argG"/>
    <property type="match status" value="1"/>
</dbReference>
<comment type="pathway">
    <text evidence="1 10">Amino-acid biosynthesis; L-arginine biosynthesis; L-arginine from L-ornithine and carbamoyl phosphate: step 2/3.</text>
</comment>
<dbReference type="STRING" id="157463.GCA_001047075_00404"/>
<dbReference type="PANTHER" id="PTHR11587">
    <property type="entry name" value="ARGININOSUCCINATE SYNTHASE"/>
    <property type="match status" value="1"/>
</dbReference>
<dbReference type="Gene3D" id="3.90.1260.10">
    <property type="entry name" value="Argininosuccinate synthetase, chain A, domain 2"/>
    <property type="match status" value="1"/>
</dbReference>
<dbReference type="Gene3D" id="1.20.5.470">
    <property type="entry name" value="Single helix bin"/>
    <property type="match status" value="1"/>
</dbReference>
<evidence type="ECO:0000256" key="7">
    <source>
        <dbReference type="ARBA" id="ARBA00022605"/>
    </source>
</evidence>
<keyword evidence="7 10" id="KW-0028">Amino-acid biosynthesis</keyword>
<evidence type="ECO:0000256" key="5">
    <source>
        <dbReference type="ARBA" id="ARBA00022571"/>
    </source>
</evidence>
<dbReference type="InterPro" id="IPR048268">
    <property type="entry name" value="Arginosuc_syn_C"/>
</dbReference>
<dbReference type="FunFam" id="3.40.50.620:FF:000038">
    <property type="entry name" value="Argininosuccinate synthase"/>
    <property type="match status" value="1"/>
</dbReference>
<feature type="binding site" evidence="10">
    <location>
        <position position="128"/>
    </location>
    <ligand>
        <name>L-aspartate</name>
        <dbReference type="ChEBI" id="CHEBI:29991"/>
    </ligand>
</feature>
<feature type="binding site" evidence="10">
    <location>
        <position position="132"/>
    </location>
    <ligand>
        <name>L-citrulline</name>
        <dbReference type="ChEBI" id="CHEBI:57743"/>
    </ligand>
</feature>
<feature type="domain" description="Arginosuccinate synthase-like N-terminal" evidence="11">
    <location>
        <begin position="10"/>
        <end position="170"/>
    </location>
</feature>
<dbReference type="UniPathway" id="UPA00068">
    <property type="reaction ID" value="UER00113"/>
</dbReference>
<dbReference type="SUPFAM" id="SSF52402">
    <property type="entry name" value="Adenine nucleotide alpha hydrolases-like"/>
    <property type="match status" value="1"/>
</dbReference>
<keyword evidence="8 10" id="KW-0547">Nucleotide-binding</keyword>
<dbReference type="NCBIfam" id="NF001770">
    <property type="entry name" value="PRK00509.1"/>
    <property type="match status" value="1"/>
</dbReference>
<organism evidence="13 14">
    <name type="scientific">Fructobacillus ficulneus</name>
    <dbReference type="NCBI Taxonomy" id="157463"/>
    <lineage>
        <taxon>Bacteria</taxon>
        <taxon>Bacillati</taxon>
        <taxon>Bacillota</taxon>
        <taxon>Bacilli</taxon>
        <taxon>Lactobacillales</taxon>
        <taxon>Lactobacillaceae</taxon>
        <taxon>Fructobacillus</taxon>
    </lineage>
</organism>
<comment type="caution">
    <text evidence="10">Lacks conserved residue(s) required for the propagation of feature annotation.</text>
</comment>
<evidence type="ECO:0000259" key="11">
    <source>
        <dbReference type="Pfam" id="PF00764"/>
    </source>
</evidence>
<dbReference type="GO" id="GO:0000050">
    <property type="term" value="P:urea cycle"/>
    <property type="evidence" value="ECO:0007669"/>
    <property type="project" value="TreeGrafter"/>
</dbReference>
<dbReference type="InterPro" id="IPR024074">
    <property type="entry name" value="AS_cat/multimer_dom_body"/>
</dbReference>
<gene>
    <name evidence="10" type="primary">argG</name>
    <name evidence="13" type="ORF">FFIC_140670</name>
</gene>
<keyword evidence="4 10" id="KW-0963">Cytoplasm</keyword>
<evidence type="ECO:0000256" key="9">
    <source>
        <dbReference type="ARBA" id="ARBA00022840"/>
    </source>
</evidence>
<reference evidence="13 14" key="1">
    <citation type="journal article" date="2015" name="BMC Genomics">
        <title>Comparative genomics of Fructobacillus spp. and Leuconostoc spp. reveals niche-specific evolution of Fructobacillus spp.</title>
        <authorList>
            <person name="Endo A."/>
            <person name="Tanizawa Y."/>
            <person name="Tanaka N."/>
            <person name="Maeno S."/>
            <person name="Kumar H."/>
            <person name="Shiwa Y."/>
            <person name="Okada S."/>
            <person name="Yoshikawa H."/>
            <person name="Dicks L."/>
            <person name="Nakagawa J."/>
            <person name="Arita M."/>
        </authorList>
    </citation>
    <scope>NUCLEOTIDE SEQUENCE [LARGE SCALE GENOMIC DNA]</scope>
    <source>
        <strain evidence="13 14">JCM 12225</strain>
    </source>
</reference>
<dbReference type="Gene3D" id="3.40.50.620">
    <property type="entry name" value="HUPs"/>
    <property type="match status" value="1"/>
</dbReference>
<keyword evidence="14" id="KW-1185">Reference proteome</keyword>
<name>A0A0K8MH35_9LACO</name>
<evidence type="ECO:0000256" key="1">
    <source>
        <dbReference type="ARBA" id="ARBA00004967"/>
    </source>
</evidence>
<dbReference type="PANTHER" id="PTHR11587:SF2">
    <property type="entry name" value="ARGININOSUCCINATE SYNTHASE"/>
    <property type="match status" value="1"/>
</dbReference>
<evidence type="ECO:0000256" key="8">
    <source>
        <dbReference type="ARBA" id="ARBA00022741"/>
    </source>
</evidence>
<feature type="binding site" evidence="10">
    <location>
        <position position="129"/>
    </location>
    <ligand>
        <name>L-aspartate</name>
        <dbReference type="ChEBI" id="CHEBI:29991"/>
    </ligand>
</feature>
<dbReference type="GO" id="GO:0005524">
    <property type="term" value="F:ATP binding"/>
    <property type="evidence" value="ECO:0007669"/>
    <property type="project" value="UniProtKB-UniRule"/>
</dbReference>
<feature type="binding site" evidence="10">
    <location>
        <position position="92"/>
    </location>
    <ligand>
        <name>L-citrulline</name>
        <dbReference type="ChEBI" id="CHEBI:57743"/>
    </ligand>
</feature>
<dbReference type="InterPro" id="IPR018223">
    <property type="entry name" value="Arginosuc_synth_CS"/>
</dbReference>
<feature type="binding site" evidence="10">
    <location>
        <position position="180"/>
    </location>
    <ligand>
        <name>L-citrulline</name>
        <dbReference type="ChEBI" id="CHEBI:57743"/>
    </ligand>
</feature>
<dbReference type="InterPro" id="IPR023434">
    <property type="entry name" value="Arginosuc_synth_type_1_subfam"/>
</dbReference>
<dbReference type="GO" id="GO:0000053">
    <property type="term" value="P:argininosuccinate metabolic process"/>
    <property type="evidence" value="ECO:0007669"/>
    <property type="project" value="TreeGrafter"/>
</dbReference>
<dbReference type="EC" id="6.3.4.5" evidence="3 10"/>
<dbReference type="InterPro" id="IPR001518">
    <property type="entry name" value="Arginosuc_synth"/>
</dbReference>
<comment type="subcellular location">
    <subcellularLocation>
        <location evidence="10">Cytoplasm</location>
    </subcellularLocation>
</comment>
<feature type="binding site" evidence="10">
    <location>
        <position position="122"/>
    </location>
    <ligand>
        <name>ATP</name>
        <dbReference type="ChEBI" id="CHEBI:30616"/>
    </ligand>
</feature>
<evidence type="ECO:0000259" key="12">
    <source>
        <dbReference type="Pfam" id="PF20979"/>
    </source>
</evidence>
<comment type="catalytic activity">
    <reaction evidence="10">
        <text>L-citrulline + L-aspartate + ATP = 2-(N(omega)-L-arginino)succinate + AMP + diphosphate + H(+)</text>
        <dbReference type="Rhea" id="RHEA:10932"/>
        <dbReference type="ChEBI" id="CHEBI:15378"/>
        <dbReference type="ChEBI" id="CHEBI:29991"/>
        <dbReference type="ChEBI" id="CHEBI:30616"/>
        <dbReference type="ChEBI" id="CHEBI:33019"/>
        <dbReference type="ChEBI" id="CHEBI:57472"/>
        <dbReference type="ChEBI" id="CHEBI:57743"/>
        <dbReference type="ChEBI" id="CHEBI:456215"/>
        <dbReference type="EC" id="6.3.4.5"/>
    </reaction>
</comment>
<dbReference type="GO" id="GO:0005737">
    <property type="term" value="C:cytoplasm"/>
    <property type="evidence" value="ECO:0007669"/>
    <property type="project" value="UniProtKB-SubCell"/>
</dbReference>
<feature type="binding site" evidence="10">
    <location>
        <begin position="14"/>
        <end position="22"/>
    </location>
    <ligand>
        <name>ATP</name>
        <dbReference type="ChEBI" id="CHEBI:30616"/>
    </ligand>
</feature>
<feature type="binding site" evidence="10">
    <location>
        <position position="124"/>
    </location>
    <ligand>
        <name>L-aspartate</name>
        <dbReference type="ChEBI" id="CHEBI:29991"/>
    </ligand>
</feature>
<feature type="binding site" evidence="10">
    <location>
        <position position="277"/>
    </location>
    <ligand>
        <name>L-citrulline</name>
        <dbReference type="ChEBI" id="CHEBI:57743"/>
    </ligand>
</feature>
<evidence type="ECO:0000256" key="10">
    <source>
        <dbReference type="HAMAP-Rule" id="MF_00005"/>
    </source>
</evidence>
<keyword evidence="9 10" id="KW-0067">ATP-binding</keyword>
<keyword evidence="6 10" id="KW-0436">Ligase</keyword>
<dbReference type="PROSITE" id="PS00564">
    <property type="entry name" value="ARGININOSUCCIN_SYN_1"/>
    <property type="match status" value="1"/>
</dbReference>
<dbReference type="InterPro" id="IPR014729">
    <property type="entry name" value="Rossmann-like_a/b/a_fold"/>
</dbReference>
<evidence type="ECO:0000256" key="4">
    <source>
        <dbReference type="ARBA" id="ARBA00022490"/>
    </source>
</evidence>
<dbReference type="FunFam" id="3.90.1260.10:FF:000007">
    <property type="entry name" value="Argininosuccinate synthase"/>
    <property type="match status" value="1"/>
</dbReference>
<dbReference type="EMBL" id="DF967991">
    <property type="protein sequence ID" value="GAO99473.1"/>
    <property type="molecule type" value="Genomic_DNA"/>
</dbReference>
<dbReference type="AlphaFoldDB" id="A0A0K8MH35"/>
<keyword evidence="5 10" id="KW-0055">Arginine biosynthesis</keyword>
<evidence type="ECO:0000256" key="6">
    <source>
        <dbReference type="ARBA" id="ARBA00022598"/>
    </source>
</evidence>
<dbReference type="GO" id="GO:0006526">
    <property type="term" value="P:L-arginine biosynthetic process"/>
    <property type="evidence" value="ECO:0007669"/>
    <property type="project" value="UniProtKB-UniRule"/>
</dbReference>
<dbReference type="GO" id="GO:0004055">
    <property type="term" value="F:argininosuccinate synthase activity"/>
    <property type="evidence" value="ECO:0007669"/>
    <property type="project" value="UniProtKB-UniRule"/>
</dbReference>
<dbReference type="PROSITE" id="PS00565">
    <property type="entry name" value="ARGININOSUCCIN_SYN_2"/>
    <property type="match status" value="1"/>
</dbReference>
<dbReference type="Pfam" id="PF00764">
    <property type="entry name" value="Arginosuc_synth"/>
    <property type="match status" value="1"/>
</dbReference>
<evidence type="ECO:0000313" key="13">
    <source>
        <dbReference type="EMBL" id="GAO99473.1"/>
    </source>
</evidence>
<dbReference type="Pfam" id="PF20979">
    <property type="entry name" value="Arginosuc_syn_C"/>
    <property type="match status" value="1"/>
</dbReference>
<protein>
    <recommendedName>
        <fullName evidence="3 10">Argininosuccinate synthase</fullName>
        <ecNumber evidence="3 10">6.3.4.5</ecNumber>
    </recommendedName>
    <alternativeName>
        <fullName evidence="10">Citrulline--aspartate ligase</fullName>
    </alternativeName>
</protein>
<feature type="domain" description="Arginosuccinate synthase C-terminal" evidence="12">
    <location>
        <begin position="179"/>
        <end position="397"/>
    </location>
</feature>
<dbReference type="SUPFAM" id="SSF69864">
    <property type="entry name" value="Argininosuccinate synthetase, C-terminal domain"/>
    <property type="match status" value="1"/>
</dbReference>
<dbReference type="CDD" id="cd01999">
    <property type="entry name" value="ASS"/>
    <property type="match status" value="1"/>
</dbReference>
<comment type="subunit">
    <text evidence="2 10">Homotetramer.</text>
</comment>
<accession>A0A0K8MH35</accession>
<sequence>MKEDEQMTEKIVLAYSGGLDTSVAIPWLIDKGYEVIAVVLDVGQGGKDLVEIQKKGLQVGAVQSIVVDGKEEFANEYVAPVIKANALYEGAYPLVSALSRPLIIKKLVEIAHENGAKAIAHGSTGKGNDQVRFEAAIHALDPELAIEAPIRDFHWSREEEIDYAKDHNVPVPIGKQSPYSIDANLWGRANEAGILEDPWNMAPDDAWGMTVAPEAAPNEATYLELTFENGLPVALDGEVMTLAQLIVKLNEIAGANGIGRIDKIENRLVGIKSREVYEAPAAAVIMAAHKDLEDLTLERDVAHYKPLLEQQVTDLIYNAMWISPLFDALQAFMDKTQEVVNGTVKMKLFKGQAIAVARKSEENSLYNKNLATYTAADSFDQVAAGGFIKLWSLPSMVFEQVNHVHSQPTKDQTVEKINNEQVKQTN</sequence>
<dbReference type="Proteomes" id="UP000253891">
    <property type="component" value="Unassembled WGS sequence"/>
</dbReference>
<proteinExistence type="inferred from homology"/>